<dbReference type="Gene3D" id="2.60.210.10">
    <property type="entry name" value="Apoptosis, Tumor Necrosis Factor Receptor Associated Protein 2, Chain A"/>
    <property type="match status" value="1"/>
</dbReference>
<reference evidence="1" key="1">
    <citation type="submission" date="2015-12" db="EMBL/GenBank/DDBJ databases">
        <title>De novo transcriptome assembly of four potential Pierce s Disease insect vectors from Arizona vineyards.</title>
        <authorList>
            <person name="Tassone E.E."/>
        </authorList>
    </citation>
    <scope>NUCLEOTIDE SEQUENCE</scope>
</reference>
<gene>
    <name evidence="1" type="ORF">g.4941</name>
</gene>
<evidence type="ECO:0000313" key="1">
    <source>
        <dbReference type="EMBL" id="JAS30749.1"/>
    </source>
</evidence>
<organism evidence="1">
    <name type="scientific">Clastoptera arizonana</name>
    <name type="common">Arizona spittle bug</name>
    <dbReference type="NCBI Taxonomy" id="38151"/>
    <lineage>
        <taxon>Eukaryota</taxon>
        <taxon>Metazoa</taxon>
        <taxon>Ecdysozoa</taxon>
        <taxon>Arthropoda</taxon>
        <taxon>Hexapoda</taxon>
        <taxon>Insecta</taxon>
        <taxon>Pterygota</taxon>
        <taxon>Neoptera</taxon>
        <taxon>Paraneoptera</taxon>
        <taxon>Hemiptera</taxon>
        <taxon>Auchenorrhyncha</taxon>
        <taxon>Cercopoidea</taxon>
        <taxon>Clastopteridae</taxon>
        <taxon>Clastoptera</taxon>
    </lineage>
</organism>
<accession>A0A1B6DYM5</accession>
<dbReference type="EMBL" id="GEDC01006549">
    <property type="protein sequence ID" value="JAS30749.1"/>
    <property type="molecule type" value="Transcribed_RNA"/>
</dbReference>
<protein>
    <submittedName>
        <fullName evidence="1">Uncharacterized protein</fullName>
    </submittedName>
</protein>
<sequence>MSSQLDNCIPKTVHVVGKNLISHGNVSLDCLIPDCTWSGISENILDHFQQVHPDHIWWNGEKDKIITVHDITKPSHKVELIVAHSHLFWFHIKNDLESGNLYAACQHIATPNDDPNCRFMIRTVLKDKTCVSCVSCSTETRPHTEDLDKVLIDQKCAVRPIKKLSCFTNENNDVSFDVSISKIYYFQ</sequence>
<dbReference type="InterPro" id="IPR008974">
    <property type="entry name" value="TRAF-like"/>
</dbReference>
<dbReference type="AlphaFoldDB" id="A0A1B6DYM5"/>
<proteinExistence type="predicted"/>
<name>A0A1B6DYM5_9HEMI</name>